<dbReference type="InterPro" id="IPR051709">
    <property type="entry name" value="Ub-ligase/GTPase-reg"/>
</dbReference>
<feature type="repeat" description="RCC1" evidence="2">
    <location>
        <begin position="252"/>
        <end position="307"/>
    </location>
</feature>
<dbReference type="InterPro" id="IPR009091">
    <property type="entry name" value="RCC1/BLIP-II"/>
</dbReference>
<dbReference type="AlphaFoldDB" id="A0A9P5D0T0"/>
<dbReference type="PROSITE" id="PS50012">
    <property type="entry name" value="RCC1_3"/>
    <property type="match status" value="3"/>
</dbReference>
<dbReference type="PANTHER" id="PTHR45622:SF70">
    <property type="entry name" value="SECRETION-REGULATING GUANINE NUCLEOTIDE EXCHANGE FACTOR"/>
    <property type="match status" value="1"/>
</dbReference>
<proteinExistence type="predicted"/>
<dbReference type="SUPFAM" id="SSF50985">
    <property type="entry name" value="RCC1/BLIP-II"/>
    <property type="match status" value="1"/>
</dbReference>
<keyword evidence="4" id="KW-1185">Reference proteome</keyword>
<name>A0A9P5D0T0_9HYPO</name>
<dbReference type="GeneID" id="55973783"/>
<dbReference type="Gene3D" id="2.130.10.30">
    <property type="entry name" value="Regulator of chromosome condensation 1/beta-lactamase-inhibitor protein II"/>
    <property type="match status" value="1"/>
</dbReference>
<dbReference type="InterPro" id="IPR000408">
    <property type="entry name" value="Reg_chr_condens"/>
</dbReference>
<comment type="caution">
    <text evidence="3">The sequence shown here is derived from an EMBL/GenBank/DDBJ whole genome shotgun (WGS) entry which is preliminary data.</text>
</comment>
<dbReference type="Proteomes" id="UP000749293">
    <property type="component" value="Unassembled WGS sequence"/>
</dbReference>
<reference evidence="3" key="1">
    <citation type="submission" date="2020-03" db="EMBL/GenBank/DDBJ databases">
        <title>Site-based positive gene gene selection in Geosmithia morbida across the United States reveals a broad range of putative effectors and factors for local host and environmental adapation.</title>
        <authorList>
            <person name="Onufrak A."/>
            <person name="Murdoch R.W."/>
            <person name="Gazis R."/>
            <person name="Huff M."/>
            <person name="Staton M."/>
            <person name="Klingeman W."/>
            <person name="Hadziabdic D."/>
        </authorList>
    </citation>
    <scope>NUCLEOTIDE SEQUENCE</scope>
    <source>
        <strain evidence="3">1262</strain>
    </source>
</reference>
<keyword evidence="1" id="KW-0677">Repeat</keyword>
<sequence length="309" mass="32824">MNSKLFATGFNAWSQLSLGRRSSSPEDEAEDIFTFRKVLEGGNLDVPTSKLTYTIVPQGTELRRAGTGYPHDDQQLRVSLDEVENALGETLAIDRGDTLHIRKCPSPDDASHQQSRFVCPSPVRQMAAWDAGWVILHEDGRVATMGDGRFPDCLGREVAADSPADAPCIVTDLSDLGEPISRVAAGGYTSAALTVSGGLYAWGMPSPGTTHRRQQAIGGLSGVPNYVGVGDDCDVQDVALGESHAIALTAEGDVYVIGGNENGQLGLGMPFTERASEWTKVNLQLEPGERPVRVAAGVRTSFILVAGDG</sequence>
<evidence type="ECO:0000313" key="4">
    <source>
        <dbReference type="Proteomes" id="UP000749293"/>
    </source>
</evidence>
<feature type="repeat" description="RCC1" evidence="2">
    <location>
        <begin position="140"/>
        <end position="196"/>
    </location>
</feature>
<gene>
    <name evidence="3" type="ORF">GMORB2_7560</name>
</gene>
<dbReference type="GO" id="GO:0005737">
    <property type="term" value="C:cytoplasm"/>
    <property type="evidence" value="ECO:0007669"/>
    <property type="project" value="TreeGrafter"/>
</dbReference>
<dbReference type="RefSeq" id="XP_035320619.1">
    <property type="nucleotide sequence ID" value="XM_035469525.1"/>
</dbReference>
<dbReference type="OrthoDB" id="5370059at2759"/>
<dbReference type="Pfam" id="PF13540">
    <property type="entry name" value="RCC1_2"/>
    <property type="match status" value="2"/>
</dbReference>
<accession>A0A9P5D0T0</accession>
<organism evidence="3 4">
    <name type="scientific">Geosmithia morbida</name>
    <dbReference type="NCBI Taxonomy" id="1094350"/>
    <lineage>
        <taxon>Eukaryota</taxon>
        <taxon>Fungi</taxon>
        <taxon>Dikarya</taxon>
        <taxon>Ascomycota</taxon>
        <taxon>Pezizomycotina</taxon>
        <taxon>Sordariomycetes</taxon>
        <taxon>Hypocreomycetidae</taxon>
        <taxon>Hypocreales</taxon>
        <taxon>Bionectriaceae</taxon>
        <taxon>Geosmithia</taxon>
    </lineage>
</organism>
<dbReference type="PANTHER" id="PTHR45622">
    <property type="entry name" value="UBIQUITIN-PROTEIN LIGASE E3A-RELATED"/>
    <property type="match status" value="1"/>
</dbReference>
<evidence type="ECO:0000313" key="3">
    <source>
        <dbReference type="EMBL" id="KAF4121967.1"/>
    </source>
</evidence>
<dbReference type="EMBL" id="JAANYQ010000010">
    <property type="protein sequence ID" value="KAF4121967.1"/>
    <property type="molecule type" value="Genomic_DNA"/>
</dbReference>
<feature type="repeat" description="RCC1" evidence="2">
    <location>
        <begin position="197"/>
        <end position="251"/>
    </location>
</feature>
<evidence type="ECO:0000256" key="1">
    <source>
        <dbReference type="ARBA" id="ARBA00022737"/>
    </source>
</evidence>
<evidence type="ECO:0000256" key="2">
    <source>
        <dbReference type="PROSITE-ProRule" id="PRU00235"/>
    </source>
</evidence>
<protein>
    <submittedName>
        <fullName evidence="3">Alpha-tubulin suppressor</fullName>
    </submittedName>
</protein>